<evidence type="ECO:0000313" key="14">
    <source>
        <dbReference type="EMBL" id="OJJ25771.1"/>
    </source>
</evidence>
<dbReference type="GO" id="GO:0046872">
    <property type="term" value="F:metal ion binding"/>
    <property type="evidence" value="ECO:0007669"/>
    <property type="project" value="UniProtKB-KW"/>
</dbReference>
<feature type="binding site" evidence="12">
    <location>
        <begin position="38"/>
        <end position="42"/>
    </location>
    <ligand>
        <name>substrate</name>
    </ligand>
</feature>
<feature type="binding site" evidence="12">
    <location>
        <begin position="10"/>
        <end position="12"/>
    </location>
    <ligand>
        <name>substrate</name>
    </ligand>
</feature>
<evidence type="ECO:0000256" key="12">
    <source>
        <dbReference type="HAMAP-Rule" id="MF_01987"/>
    </source>
</evidence>
<feature type="binding site" evidence="12">
    <location>
        <position position="285"/>
    </location>
    <ligand>
        <name>K(+)</name>
        <dbReference type="ChEBI" id="CHEBI:29103"/>
    </ligand>
</feature>
<dbReference type="UniPathway" id="UPA00916">
    <property type="reaction ID" value="UER00889"/>
</dbReference>
<comment type="function">
    <text evidence="12">Catalyzes the phosphorylation of ribose at O-5 in a reaction requiring ATP and magnesium. The resulting D-ribose-5-phosphate can then be used either for sythesis of nucleotides, histidine, and tryptophan, or as a component of the pentose phosphate pathway.</text>
</comment>
<evidence type="ECO:0000259" key="13">
    <source>
        <dbReference type="Pfam" id="PF00294"/>
    </source>
</evidence>
<proteinExistence type="inferred from homology"/>
<feature type="domain" description="Carbohydrate kinase PfkB" evidence="13">
    <location>
        <begin position="3"/>
        <end position="294"/>
    </location>
</feature>
<gene>
    <name evidence="12" type="primary">rbsK</name>
    <name evidence="14" type="ORF">BI308_09615</name>
</gene>
<evidence type="ECO:0000256" key="7">
    <source>
        <dbReference type="ARBA" id="ARBA00022777"/>
    </source>
</evidence>
<comment type="subunit">
    <text evidence="12">Homodimer.</text>
</comment>
<evidence type="ECO:0000256" key="2">
    <source>
        <dbReference type="ARBA" id="ARBA00012035"/>
    </source>
</evidence>
<evidence type="ECO:0000256" key="4">
    <source>
        <dbReference type="ARBA" id="ARBA00022679"/>
    </source>
</evidence>
<comment type="similarity">
    <text evidence="1">Belongs to the carbohydrate kinase pfkB family.</text>
</comment>
<feature type="binding site" evidence="12">
    <location>
        <position position="291"/>
    </location>
    <ligand>
        <name>K(+)</name>
        <dbReference type="ChEBI" id="CHEBI:29103"/>
    </ligand>
</feature>
<dbReference type="GO" id="GO:0005829">
    <property type="term" value="C:cytosol"/>
    <property type="evidence" value="ECO:0007669"/>
    <property type="project" value="TreeGrafter"/>
</dbReference>
<comment type="pathway">
    <text evidence="12">Carbohydrate metabolism; D-ribose degradation; D-ribose 5-phosphate from beta-D-ribopyranose: step 2/2.</text>
</comment>
<dbReference type="GO" id="GO:0005524">
    <property type="term" value="F:ATP binding"/>
    <property type="evidence" value="ECO:0007669"/>
    <property type="project" value="UniProtKB-UniRule"/>
</dbReference>
<protein>
    <recommendedName>
        <fullName evidence="3 12">Ribokinase</fullName>
        <shortName evidence="12">RK</shortName>
        <ecNumber evidence="2 12">2.7.1.15</ecNumber>
    </recommendedName>
</protein>
<comment type="caution">
    <text evidence="14">The sequence shown here is derived from an EMBL/GenBank/DDBJ whole genome shotgun (WGS) entry which is preliminary data.</text>
</comment>
<feature type="binding site" evidence="12">
    <location>
        <position position="287"/>
    </location>
    <ligand>
        <name>K(+)</name>
        <dbReference type="ChEBI" id="CHEBI:29103"/>
    </ligand>
</feature>
<feature type="binding site" evidence="12">
    <location>
        <position position="252"/>
    </location>
    <ligand>
        <name>substrate</name>
    </ligand>
</feature>
<dbReference type="EC" id="2.7.1.15" evidence="2 12"/>
<keyword evidence="11 12" id="KW-0119">Carbohydrate metabolism</keyword>
<reference evidence="14" key="1">
    <citation type="submission" date="2016-10" db="EMBL/GenBank/DDBJ databases">
        <title>CRISPR-Cas defence system in Roseofilum reptotaenium: evidence of a bacteriophage-cyanobacterium arms race in the coral black band disease.</title>
        <authorList>
            <person name="Buerger P."/>
            <person name="Wood-Charlson E.M."/>
            <person name="Weynberg K.D."/>
            <person name="Willis B."/>
            <person name="Van Oppen M.J."/>
        </authorList>
    </citation>
    <scope>NUCLEOTIDE SEQUENCE [LARGE SCALE GENOMIC DNA]</scope>
    <source>
        <strain evidence="14">AO1-A</strain>
    </source>
</reference>
<dbReference type="GO" id="GO:0004747">
    <property type="term" value="F:ribokinase activity"/>
    <property type="evidence" value="ECO:0007669"/>
    <property type="project" value="UniProtKB-UniRule"/>
</dbReference>
<keyword evidence="6 12" id="KW-0547">Nucleotide-binding</keyword>
<dbReference type="InterPro" id="IPR011611">
    <property type="entry name" value="PfkB_dom"/>
</dbReference>
<feature type="binding site" evidence="12">
    <location>
        <position position="246"/>
    </location>
    <ligand>
        <name>K(+)</name>
        <dbReference type="ChEBI" id="CHEBI:29103"/>
    </ligand>
</feature>
<comment type="similarity">
    <text evidence="12">Belongs to the carbohydrate kinase PfkB family. Ribokinase subfamily.</text>
</comment>
<dbReference type="NCBIfam" id="TIGR02152">
    <property type="entry name" value="D_ribokin_bact"/>
    <property type="match status" value="1"/>
</dbReference>
<keyword evidence="7 12" id="KW-0418">Kinase</keyword>
<evidence type="ECO:0000256" key="10">
    <source>
        <dbReference type="ARBA" id="ARBA00022958"/>
    </source>
</evidence>
<keyword evidence="4 12" id="KW-0808">Transferase</keyword>
<comment type="cofactor">
    <cofactor evidence="12">
        <name>Mg(2+)</name>
        <dbReference type="ChEBI" id="CHEBI:18420"/>
    </cofactor>
    <text evidence="12">Requires a divalent cation, most likely magnesium in vivo, as an electrophilic catalyst to aid phosphoryl group transfer. It is the chelate of the metal and the nucleotide that is the actual substrate.</text>
</comment>
<dbReference type="PANTHER" id="PTHR10584">
    <property type="entry name" value="SUGAR KINASE"/>
    <property type="match status" value="1"/>
</dbReference>
<dbReference type="HAMAP" id="MF_01987">
    <property type="entry name" value="Ribokinase"/>
    <property type="match status" value="1"/>
</dbReference>
<sequence>MSLIVFGSINLDLVATVSRLPIAGETLAGERLLKIPGGKGANQAVACARLEATTHLVGRLGNDDFGHQLLLTLQEAQVCTDGIHMDQNTPSGVALITVDAQGQNSIIIIPGANACLDRTELEYLQSILPQATVFLTQLEVPLSLVQEAAEKVKQAGIPVILDPAPVPQNFPHALYGLVDIITPNEVEAAQLTGIAIEDRESATQAAYQFLEWGVKTAIVKLGDRGVVWANHEETGFLPAFPIRAVDTTAAGDAFNGALATALNEGLSLQEAIQWGSAAGAISATVIGTQPSLPDRQTLEHFLQEYD</sequence>
<feature type="binding site" evidence="12">
    <location>
        <position position="248"/>
    </location>
    <ligand>
        <name>K(+)</name>
        <dbReference type="ChEBI" id="CHEBI:29103"/>
    </ligand>
</feature>
<dbReference type="InterPro" id="IPR029056">
    <property type="entry name" value="Ribokinase-like"/>
</dbReference>
<evidence type="ECO:0000313" key="15">
    <source>
        <dbReference type="Proteomes" id="UP000183940"/>
    </source>
</evidence>
<keyword evidence="5 12" id="KW-0479">Metal-binding</keyword>
<keyword evidence="15" id="KW-1185">Reference proteome</keyword>
<dbReference type="GO" id="GO:0019303">
    <property type="term" value="P:D-ribose catabolic process"/>
    <property type="evidence" value="ECO:0007669"/>
    <property type="project" value="UniProtKB-UniRule"/>
</dbReference>
<dbReference type="InterPro" id="IPR002173">
    <property type="entry name" value="Carboh/pur_kinase_PfkB_CS"/>
</dbReference>
<dbReference type="Proteomes" id="UP000183940">
    <property type="component" value="Unassembled WGS sequence"/>
</dbReference>
<evidence type="ECO:0000256" key="5">
    <source>
        <dbReference type="ARBA" id="ARBA00022723"/>
    </source>
</evidence>
<keyword evidence="10 12" id="KW-0630">Potassium</keyword>
<dbReference type="SUPFAM" id="SSF53613">
    <property type="entry name" value="Ribokinase-like"/>
    <property type="match status" value="1"/>
</dbReference>
<evidence type="ECO:0000256" key="11">
    <source>
        <dbReference type="ARBA" id="ARBA00023277"/>
    </source>
</evidence>
<feature type="binding site" evidence="12">
    <location>
        <begin position="251"/>
        <end position="252"/>
    </location>
    <ligand>
        <name>ATP</name>
        <dbReference type="ChEBI" id="CHEBI:30616"/>
    </ligand>
</feature>
<dbReference type="InterPro" id="IPR002139">
    <property type="entry name" value="Ribo/fructo_kinase"/>
</dbReference>
<comment type="caution">
    <text evidence="12">Lacks conserved residue(s) required for the propagation of feature annotation.</text>
</comment>
<feature type="binding site" evidence="12">
    <location>
        <begin position="220"/>
        <end position="225"/>
    </location>
    <ligand>
        <name>ATP</name>
        <dbReference type="ChEBI" id="CHEBI:30616"/>
    </ligand>
</feature>
<dbReference type="STRING" id="1925591.BI308_09615"/>
<dbReference type="CDD" id="cd01174">
    <property type="entry name" value="ribokinase"/>
    <property type="match status" value="1"/>
</dbReference>
<dbReference type="PROSITE" id="PS00584">
    <property type="entry name" value="PFKB_KINASES_2"/>
    <property type="match status" value="1"/>
</dbReference>
<keyword evidence="9 12" id="KW-0460">Magnesium</keyword>
<dbReference type="EMBL" id="MLAW01000013">
    <property type="protein sequence ID" value="OJJ25771.1"/>
    <property type="molecule type" value="Genomic_DNA"/>
</dbReference>
<keyword evidence="12" id="KW-0963">Cytoplasm</keyword>
<evidence type="ECO:0000256" key="9">
    <source>
        <dbReference type="ARBA" id="ARBA00022842"/>
    </source>
</evidence>
<name>A0A1L9QSX6_9CYAN</name>
<dbReference type="Gene3D" id="3.40.1190.20">
    <property type="match status" value="1"/>
</dbReference>
<feature type="active site" description="Proton acceptor" evidence="12">
    <location>
        <position position="252"/>
    </location>
</feature>
<accession>A0A1L9QSX6</accession>
<dbReference type="AlphaFoldDB" id="A0A1L9QSX6"/>
<evidence type="ECO:0000256" key="8">
    <source>
        <dbReference type="ARBA" id="ARBA00022840"/>
    </source>
</evidence>
<feature type="binding site" evidence="12">
    <location>
        <position position="184"/>
    </location>
    <ligand>
        <name>ATP</name>
        <dbReference type="ChEBI" id="CHEBI:30616"/>
    </ligand>
</feature>
<dbReference type="PANTHER" id="PTHR10584:SF166">
    <property type="entry name" value="RIBOKINASE"/>
    <property type="match status" value="1"/>
</dbReference>
<evidence type="ECO:0000256" key="6">
    <source>
        <dbReference type="ARBA" id="ARBA00022741"/>
    </source>
</evidence>
<dbReference type="PRINTS" id="PR00990">
    <property type="entry name" value="RIBOKINASE"/>
</dbReference>
<comment type="catalytic activity">
    <reaction evidence="12">
        <text>D-ribose + ATP = D-ribose 5-phosphate + ADP + H(+)</text>
        <dbReference type="Rhea" id="RHEA:13697"/>
        <dbReference type="ChEBI" id="CHEBI:15378"/>
        <dbReference type="ChEBI" id="CHEBI:30616"/>
        <dbReference type="ChEBI" id="CHEBI:47013"/>
        <dbReference type="ChEBI" id="CHEBI:78346"/>
        <dbReference type="ChEBI" id="CHEBI:456216"/>
        <dbReference type="EC" id="2.7.1.15"/>
    </reaction>
</comment>
<comment type="subcellular location">
    <subcellularLocation>
        <location evidence="12">Cytoplasm</location>
    </subcellularLocation>
</comment>
<keyword evidence="8 12" id="KW-0067">ATP-binding</keyword>
<organism evidence="14 15">
    <name type="scientific">Roseofilum reptotaenium AO1-A</name>
    <dbReference type="NCBI Taxonomy" id="1925591"/>
    <lineage>
        <taxon>Bacteria</taxon>
        <taxon>Bacillati</taxon>
        <taxon>Cyanobacteriota</taxon>
        <taxon>Cyanophyceae</taxon>
        <taxon>Desertifilales</taxon>
        <taxon>Desertifilaceae</taxon>
        <taxon>Roseofilum</taxon>
    </lineage>
</organism>
<feature type="binding site" evidence="12">
    <location>
        <position position="139"/>
    </location>
    <ligand>
        <name>substrate</name>
    </ligand>
</feature>
<comment type="activity regulation">
    <text evidence="12">Activated by a monovalent cation that binds near, but not in, the active site. The most likely occupant of the site in vivo is potassium. Ion binding induces a conformational change that may alter substrate affinity.</text>
</comment>
<feature type="binding site" evidence="12">
    <location>
        <position position="282"/>
    </location>
    <ligand>
        <name>K(+)</name>
        <dbReference type="ChEBI" id="CHEBI:29103"/>
    </ligand>
</feature>
<dbReference type="Pfam" id="PF00294">
    <property type="entry name" value="PfkB"/>
    <property type="match status" value="1"/>
</dbReference>
<dbReference type="InterPro" id="IPR011877">
    <property type="entry name" value="Ribokinase"/>
</dbReference>
<evidence type="ECO:0000256" key="1">
    <source>
        <dbReference type="ARBA" id="ARBA00005380"/>
    </source>
</evidence>
<evidence type="ECO:0000256" key="3">
    <source>
        <dbReference type="ARBA" id="ARBA00016943"/>
    </source>
</evidence>